<keyword evidence="4 7" id="KW-0812">Transmembrane</keyword>
<dbReference type="AlphaFoldDB" id="A0A4R7DAN3"/>
<evidence type="ECO:0000256" key="6">
    <source>
        <dbReference type="ARBA" id="ARBA00023136"/>
    </source>
</evidence>
<dbReference type="Proteomes" id="UP000295274">
    <property type="component" value="Unassembled WGS sequence"/>
</dbReference>
<dbReference type="PANTHER" id="PTHR30347">
    <property type="entry name" value="POTASSIUM CHANNEL RELATED"/>
    <property type="match status" value="1"/>
</dbReference>
<dbReference type="InterPro" id="IPR006685">
    <property type="entry name" value="MscS_channel_2nd"/>
</dbReference>
<evidence type="ECO:0000259" key="9">
    <source>
        <dbReference type="Pfam" id="PF21082"/>
    </source>
</evidence>
<dbReference type="Pfam" id="PF00924">
    <property type="entry name" value="MS_channel_2nd"/>
    <property type="match status" value="1"/>
</dbReference>
<evidence type="ECO:0000256" key="4">
    <source>
        <dbReference type="ARBA" id="ARBA00022692"/>
    </source>
</evidence>
<name>A0A4R7DAN3_9FLAO</name>
<comment type="subcellular location">
    <subcellularLocation>
        <location evidence="1">Cell membrane</location>
        <topology evidence="1">Multi-pass membrane protein</topology>
    </subcellularLocation>
</comment>
<dbReference type="SUPFAM" id="SSF82689">
    <property type="entry name" value="Mechanosensitive channel protein MscS (YggB), C-terminal domain"/>
    <property type="match status" value="1"/>
</dbReference>
<gene>
    <name evidence="10" type="ORF">DFQ03_1413</name>
</gene>
<dbReference type="GO" id="GO:0005886">
    <property type="term" value="C:plasma membrane"/>
    <property type="evidence" value="ECO:0007669"/>
    <property type="project" value="UniProtKB-SubCell"/>
</dbReference>
<comment type="caution">
    <text evidence="10">The sequence shown here is derived from an EMBL/GenBank/DDBJ whole genome shotgun (WGS) entry which is preliminary data.</text>
</comment>
<organism evidence="10 11">
    <name type="scientific">Maribacter caenipelagi</name>
    <dbReference type="NCBI Taxonomy" id="1447781"/>
    <lineage>
        <taxon>Bacteria</taxon>
        <taxon>Pseudomonadati</taxon>
        <taxon>Bacteroidota</taxon>
        <taxon>Flavobacteriia</taxon>
        <taxon>Flavobacteriales</taxon>
        <taxon>Flavobacteriaceae</taxon>
        <taxon>Maribacter</taxon>
    </lineage>
</organism>
<proteinExistence type="inferred from homology"/>
<evidence type="ECO:0000259" key="8">
    <source>
        <dbReference type="Pfam" id="PF00924"/>
    </source>
</evidence>
<dbReference type="Gene3D" id="1.10.287.1260">
    <property type="match status" value="1"/>
</dbReference>
<evidence type="ECO:0000256" key="2">
    <source>
        <dbReference type="ARBA" id="ARBA00008017"/>
    </source>
</evidence>
<dbReference type="PANTHER" id="PTHR30347:SF1">
    <property type="entry name" value="MECHANOSENSITIVE CHANNEL MSCK"/>
    <property type="match status" value="1"/>
</dbReference>
<evidence type="ECO:0000256" key="5">
    <source>
        <dbReference type="ARBA" id="ARBA00022989"/>
    </source>
</evidence>
<dbReference type="Pfam" id="PF21082">
    <property type="entry name" value="MS_channel_3rd"/>
    <property type="match status" value="1"/>
</dbReference>
<dbReference type="InterPro" id="IPR049278">
    <property type="entry name" value="MS_channel_C"/>
</dbReference>
<feature type="domain" description="Mechanosensitive ion channel MscS" evidence="8">
    <location>
        <begin position="127"/>
        <end position="192"/>
    </location>
</feature>
<keyword evidence="6 7" id="KW-0472">Membrane</keyword>
<dbReference type="Gene3D" id="3.30.70.100">
    <property type="match status" value="1"/>
</dbReference>
<accession>A0A4R7DAN3</accession>
<dbReference type="InterPro" id="IPR052702">
    <property type="entry name" value="MscS-like_channel"/>
</dbReference>
<dbReference type="InterPro" id="IPR010920">
    <property type="entry name" value="LSM_dom_sf"/>
</dbReference>
<evidence type="ECO:0000256" key="3">
    <source>
        <dbReference type="ARBA" id="ARBA00022475"/>
    </source>
</evidence>
<protein>
    <submittedName>
        <fullName evidence="10">Mechanosensitive ion channel-like protein</fullName>
    </submittedName>
</protein>
<feature type="domain" description="Mechanosensitive ion channel MscS C-terminal" evidence="9">
    <location>
        <begin position="202"/>
        <end position="283"/>
    </location>
</feature>
<evidence type="ECO:0000256" key="1">
    <source>
        <dbReference type="ARBA" id="ARBA00004651"/>
    </source>
</evidence>
<dbReference type="InterPro" id="IPR011066">
    <property type="entry name" value="MscS_channel_C_sf"/>
</dbReference>
<dbReference type="SUPFAM" id="SSF50182">
    <property type="entry name" value="Sm-like ribonucleoproteins"/>
    <property type="match status" value="1"/>
</dbReference>
<keyword evidence="11" id="KW-1185">Reference proteome</keyword>
<dbReference type="SUPFAM" id="SSF82861">
    <property type="entry name" value="Mechanosensitive channel protein MscS (YggB), transmembrane region"/>
    <property type="match status" value="1"/>
</dbReference>
<evidence type="ECO:0000313" key="10">
    <source>
        <dbReference type="EMBL" id="TDS16924.1"/>
    </source>
</evidence>
<keyword evidence="5 7" id="KW-1133">Transmembrane helix</keyword>
<evidence type="ECO:0000313" key="11">
    <source>
        <dbReference type="Proteomes" id="UP000295274"/>
    </source>
</evidence>
<feature type="transmembrane region" description="Helical" evidence="7">
    <location>
        <begin position="39"/>
        <end position="67"/>
    </location>
</feature>
<sequence length="312" mass="35698">MMIQESTETIKEIIEDDIWGTIKKFLDLGYHFGEGDKSIHITIGLLLLLTVAFLLTSTVLQAIRRFFTRKMEADDKLKFISIFKFIKYLVYVIVILFTMSAAGINITILITASAALFVGLGLALQEIFQDIIGGIFIIVDKSLRVGDIIEIDNKVGKVFEIKLRTTRAITRDDKVIIIPNHKFISDIVYNYTQNHKTTRELVRIGVAYGSDVELVTKILLDIVKTQRTILKSPKPFVIFEDFGDSALIFTINFYITDSFTDPRVKSEVRYKIDAEFRKHKISIPFPQRDVHLFQQGPFQHSNVPNSENNEKT</sequence>
<feature type="transmembrane region" description="Helical" evidence="7">
    <location>
        <begin position="88"/>
        <end position="110"/>
    </location>
</feature>
<reference evidence="10 11" key="1">
    <citation type="submission" date="2019-03" db="EMBL/GenBank/DDBJ databases">
        <title>Genomic Encyclopedia of Type Strains, Phase III (KMG-III): the genomes of soil and plant-associated and newly described type strains.</title>
        <authorList>
            <person name="Whitman W."/>
        </authorList>
    </citation>
    <scope>NUCLEOTIDE SEQUENCE [LARGE SCALE GENOMIC DNA]</scope>
    <source>
        <strain evidence="10 11">CECT 8455</strain>
    </source>
</reference>
<keyword evidence="3" id="KW-1003">Cell membrane</keyword>
<dbReference type="EMBL" id="SNZW01000013">
    <property type="protein sequence ID" value="TDS16924.1"/>
    <property type="molecule type" value="Genomic_DNA"/>
</dbReference>
<dbReference type="GO" id="GO:0008381">
    <property type="term" value="F:mechanosensitive monoatomic ion channel activity"/>
    <property type="evidence" value="ECO:0007669"/>
    <property type="project" value="UniProtKB-ARBA"/>
</dbReference>
<dbReference type="InterPro" id="IPR023408">
    <property type="entry name" value="MscS_beta-dom_sf"/>
</dbReference>
<dbReference type="InterPro" id="IPR011014">
    <property type="entry name" value="MscS_channel_TM-2"/>
</dbReference>
<evidence type="ECO:0000256" key="7">
    <source>
        <dbReference type="SAM" id="Phobius"/>
    </source>
</evidence>
<comment type="similarity">
    <text evidence="2">Belongs to the MscS (TC 1.A.23) family.</text>
</comment>
<dbReference type="Gene3D" id="2.30.30.60">
    <property type="match status" value="1"/>
</dbReference>